<evidence type="ECO:0000313" key="4">
    <source>
        <dbReference type="EMBL" id="ORX76709.1"/>
    </source>
</evidence>
<feature type="compositionally biased region" description="Acidic residues" evidence="1">
    <location>
        <begin position="6044"/>
        <end position="6060"/>
    </location>
</feature>
<dbReference type="OrthoDB" id="10566729at2759"/>
<proteinExistence type="predicted"/>
<dbReference type="EMBL" id="MCFG01000283">
    <property type="protein sequence ID" value="ORX76709.1"/>
    <property type="molecule type" value="Genomic_DNA"/>
</dbReference>
<feature type="compositionally biased region" description="Low complexity" evidence="1">
    <location>
        <begin position="6163"/>
        <end position="6182"/>
    </location>
</feature>
<accession>A0A1Y1WT38</accession>
<protein>
    <submittedName>
        <fullName evidence="4">Scaffoldin</fullName>
    </submittedName>
</protein>
<evidence type="ECO:0000256" key="2">
    <source>
        <dbReference type="SAM" id="Phobius"/>
    </source>
</evidence>
<gene>
    <name evidence="4" type="ORF">BCR32DRAFT_271118</name>
</gene>
<keyword evidence="2" id="KW-0812">Transmembrane</keyword>
<dbReference type="Proteomes" id="UP000193944">
    <property type="component" value="Unassembled WGS sequence"/>
</dbReference>
<reference evidence="4 5" key="2">
    <citation type="submission" date="2016-08" db="EMBL/GenBank/DDBJ databases">
        <title>Pervasive Adenine N6-methylation of Active Genes in Fungi.</title>
        <authorList>
            <consortium name="DOE Joint Genome Institute"/>
            <person name="Mondo S.J."/>
            <person name="Dannebaum R.O."/>
            <person name="Kuo R.C."/>
            <person name="Labutti K."/>
            <person name="Haridas S."/>
            <person name="Kuo A."/>
            <person name="Salamov A."/>
            <person name="Ahrendt S.R."/>
            <person name="Lipzen A."/>
            <person name="Sullivan W."/>
            <person name="Andreopoulos W.B."/>
            <person name="Clum A."/>
            <person name="Lindquist E."/>
            <person name="Daum C."/>
            <person name="Ramamoorthy G.K."/>
            <person name="Gryganskyi A."/>
            <person name="Culley D."/>
            <person name="Magnuson J.K."/>
            <person name="James T.Y."/>
            <person name="O'Malley M.A."/>
            <person name="Stajich J.E."/>
            <person name="Spatafora J.W."/>
            <person name="Visel A."/>
            <person name="Grigoriev I.V."/>
        </authorList>
    </citation>
    <scope>NUCLEOTIDE SEQUENCE [LARGE SCALE GENOMIC DNA]</scope>
    <source>
        <strain evidence="4 5">S4</strain>
    </source>
</reference>
<name>A0A1Y1WT38_9FUNG</name>
<keyword evidence="2" id="KW-0472">Membrane</keyword>
<evidence type="ECO:0000313" key="5">
    <source>
        <dbReference type="Proteomes" id="UP000193944"/>
    </source>
</evidence>
<evidence type="ECO:0000256" key="1">
    <source>
        <dbReference type="SAM" id="MobiDB-lite"/>
    </source>
</evidence>
<sequence length="6213" mass="691532">MVNFKYLSLPLLVGLINNFVRGAEVVVRTCSFEKDGNDYGKYKLVTDDKATPPVTQPNCVTGFYLLGDDLTTVVATGKTGKLYYFDKTTSSNSRLFNNPVPGYYKHAYKDDTNDIVEFISCNANGECKFMGELTESTCNDSKAGSLYKFLDTSSTKSRSDPVPEYRLCLGAFKSGSVGYLNIDITEGNYLVKNNGNIFNFNNAVDYFVVKSDGASITFDPTYTRREDQCVNKDGKLITRFEDFCDTENSSGKYITCMNGSCIGTSQENGSKTNISADPCEITVTAKTTFVDASCSASAKCNSNNNGYHLGTDATGNKYLTLFNVSGDKRTCEVIEEPSVGYYRLALSKISVSSGQIKDSYQYVIECKDINDDVGCQLIQLPTTEGMECDSDNAGKLINSNYNAVLCLDENESQRFVGSDPVKKFVKAVEGSIFGRTAQKYYPVDITSNYIIYDKDYDKSGILMDGGRVNCNGSPSVCSVSNLKFNPSYTYTYVETPTKTPTSQKFVPSATNYAATDKGYYFIDDDGKTVTDTTTDGYIVYYDGAGSSTTVTEVAGIYMNHDGLTSTDFPYIICKIKNIKIDETQNENVEITIGGKTYNNIKVKKVKCNLRAEPTTDICSTDGNLVKISDDNGEESVGLCVNSKGIKFESHEYLYGLDNQSIGFIEGQRYYELQIGQVVDKDTNKVTDEYIKFNTVSKKGYISVSNDSDVINCVKRDDATELDTSNCNKVTANEFDYYYYSEDYIIYCDGSKKCTYLSRSDYVGKNGLFHVIYGGDRTYVISAKSSGGTDAKFKIQKGANYYPVSSGSSSNYKFDLINCSGVSCNMESGIGRGVYLYGSDKGLIICTASQCGAGESTDNPLQSDIGNKYYLNAGSDKEDKPLITVKGVEITSAEGTKTIVYKWVTDAASVKTLYVNENGNKKLIYCEAQNSCEEIDAVSSKYIDGLGKKVIDCTVSGNKCNKLEMFTQSQYGTNVYLIDNNNRILQDNVVSGSLIKCTYREKKEGEDEDQKSCEGLEVVEGNYYVDSYGSNLIDSNKNIIIKSKVASGYYRSSDENKYIECTKGTGCSEKDSAADCNEDGSAGKIKKGSGDLTLCLDENATLNTSGKHIKNLSYFPGSSGDILISVESNKIVEVTPTSIEYYITDENGILLTEGNKAGNLYKCSTAGCEGGNVAGIYNNADINTVVNFQIIQCDDEAVSKRDGEGPTCIGKERDTEINCLTNNNLYSCAEDAKCDSTFEGFESVCKQQIVTAGYYVLPKGSNEGIIQCTSSGATVSCEKNTEVKEGYYISQDRSKPLIKCEKSLGKVMCISVDIEDINDGVYLRKVVESTNVVNALLKCTGKLCEEIDMVTGYYLSGEPDKKLVYCDGTTKLCESDSKPSEGWYANAVQSGKGLIKCTIDGSKSFECNEEVTKVGTYINAGVKEDGKKLIVCTLSGCTEEEPEVEAYYVDGENSKLIYSDINSKLILIKDPGVDSWYLSKEGEGNLIKCYSENDNVVCKEYMNEQLGKGYYINGDSYSNYEYPLIRVISSTNSNFEKGKVSTKGWYVHEDDDVGKKIIKCTSESSCSLIDVSVDECSLANGKFSTYYGDIVWCNGEEIVSIRDTSQQTYVVAAITDFDKDIVLPDGYVASDTYVILKKASGNGLSLAQVNTNGYYYDRYKEKLYKCSNDSNGYCTIISQDDIVDGFYFNFKPPIDSEKIIRCENKKCSYYTLTNTDTKCGSENVGFKNGVYLCQNGDLSTTFNFEELTSEKVYVLKSKNFPGVKGRYVMVNISKYSLLFKEEVEELAKCTTSTEAGSVCLSVTAVKQQSDKYTLVKGTTTITTAGDIEISVSGKDEKIKYDFETNAGYFKYNIKSGEAELVSLFIPKEDFKYECKIDGQCIERELAEELIYGYDVTDEGVPTKIVAKASVKRSDDDSKVIVLDEIKNGWYAKKGSGCIECKDGSCEPKTSCVIERETGTANIKYGTYKSDPSHNKVVSKINTGKRRRATGSDSDDIVIYELNYVSLTEINDSRNIFTDGDNVVLSSDDSTISNAYSCIEGKCKRIVVEDDKYYLNTIQSGKKINAVVKCYKVTGGSQGTSCIFIDAVEGNMYENAAGTGIEDALIKCTNEKCEVTKAESEVAMIPECKPSLSTNDPYINPITLNCIRSDNSLYLLQGQHCIYKGDIYIYDTYTDNSNPTSPKTYLKCYNVNTVDTSTDVKMFDITYRKINIENMKEKRIGSSIYTKVGNGKWHLTNGYIVNVSTKVFSKCMKSECEEMKSIEGTSCENEGAGSLILDANKNIKLCKSDVSSGAVDISEDKYYPIELFIDGNFPEASTGDRILVGIEKIGANNVYVISKLVSDKFILLATGNAIASSSHADNKLYQCTSSDSNCVILEKNNGWYSSEDDGKFIKCEDGTCGEVSEATEIEYISEKFDSIDNGEFIYKDNNLMIRDENSFVQFKVNNYVLLNEYENRLAEEDEVKEMKVLLKCNESYGKCIKEEDIKDGWYVNGDTEYKGIKCSNGSCVVVKELSNSCGNNNDGDLIYDTSSNEYSLCYSKTLISLKNNVGKKISLSSNNKFPNNKDYVVVMSNSVIGIGNIGGVGGNVESSVCTNNCKNGSSVQCKITVGEEDIVLPVNSYCTLVQGEDITIYKGKDAENSEKAFTEGNSVILIDGNSLITNVDNVGPSTEMYYCIKGSCKVGVGYKKLGDSIVKCGADGCEKYETPGSVSIGDISSGNLQYDESKSGGGDSNRLYYYINKSNVFPGSENKSSFLVEAGLDYYVIFKGKGYYLLGSDNKMLEGSSAKNNDYAGDKLYLCDELKGNCIVQETKSNGYFVNAVDESMILCKANKCYIAYIVDDSCSKLGNVVKKDGKYKFCNVKGTNSPIEIKESSSVNYYMLSLGRGDKFAGITIPDEEANDEVVVNIIVKYTGTTLTQYTKEGYILRNGDNIVENVNGSGNMYKCEKEKYIGTTETVQCKLMENINSGWYFSDNYENNKYISCDNTKESNKCNLMEAVESKTCQNSGILIYNNEELKVCVRSDKQVGIKGISEKYAMIMNVSNTKDFPGFKVKTTNIEIITSISSNSVTWVDMDTFVVVNDEKYGRRVITTAGSNVGGKSEEGNLYRCTAQSGCKVSTNPEENWYIMKDISSGEPNNLILCETESGSSDSGESKMKCTMTDKNVKEGFYANWNKEKPLIQCVQPGEEKEGKFTNSAGKKVVCFEKDYKEGWYISGNGKLINCNKEFGCYEESSPRYGLYVNNEANDNIYKNEEYTNKTIYKLIKCKGGSSANCVSYTKETVSQCSNEKPGEINVDNTGNYKFCLSKVDHTSDKVEAVDFIKSSGKKYGILKISSTTDDFPVSEAGYNLVEISSNEISVVNKEGYYYIDDIMFNCKSTGKCEKETSGGITVLDSVSNVMMTSPCTEGSSCNDNWIVDKSDGIILLDTNNKIISTVDNVNVKKAYKCKDNKCIEVNYEGYYYNKNAQDENGNNVLYQYKKDKNGVMKWSIVNNELLNCRQLSEYKPNNCYISYEDEKYKAKLEEIKVDAGGICVSSTNKYLALKEINTGIDVENCVQMPSEADVSTYYYNVNGNAYAVDKYSYMNIGGNGQGVVINSLNGEVINNNKKLNKILKDDYNTASEYIISCNEGNCVSKVASACTYDFQSGKCKALTENVNSGEVCITENRIYLALENLTTSSEGSCTPYLYKKMNSGEDVKDEGDSLIKVANKKLYEITSSNEIYKYSDGIYIVNEADRVVELEDDKEIDISGKSNLKLYVCNKECKLKTSCGVNGKDEYMFYKNDNNELTYDKLYKCNSKNNKLSIVKERKGYYLNSAFNNLIKCYDSGDCKVLDEENGMEGYYVDGGNEGLIIKCIRGTEKFVCKEESVVACEYNSKEGVCKSEDNLLRNSYCYRSGKSNENKLIYVENFIKAGDKGKCIANDGKDYFYKYKKSKFLGHKERDDLIKFSEDSIVSIFENNIGYYIFNTETHNGVEKSVELKKTRMYECKKQNCEEILKPQINKVYINKASTEKLIKYDGSQKSWDVIKRRCVINNNNTKQCTLSESISKGELIYVVYDDEVKFYKSRYDVSNYVTRNPVNDDDEKKSHYSISDNKYHLLQSNFDPKSKVMLMLNSGKQTVDWVEDEGYYIFEKSEEEINLIPYRNTQNVTLDKKTEITVYQKGDSWKVISDVVKTFSNIGIYWNKASINDEGVVIQSMSIPIKEEQEEEGSARRKRATGSSGGNSRIKSVLNKCIVNEKNKCINVQEGEIIPVGSPCIVSDGEYSGLYLAISPISENASSENCVKYDEGTSYVNLDDVEFSGGYVYNSIVRVEKNEMLMFTDGGNDNNPYIGYYIIGEKNKPFNLTVQTELKGNSKGAYLCGYRMEENPDTNEMKETDIYECSSYSGEDAYYYANDNIGSNGVYYGKGNKWMKESSSGYYFFNSKNVAANIKEEIPDTGVFDGYGNAVNNGKYINSAVTDSNNEIVVVNNYEGSYTINTDIKKCKVNNDETCDGDSEEVTLTDNDICYTLSGNTKKLYIVEVSVQESGEESVTKKLCHTGGVDAVKYYMSGSNLYRLDGLSVQGMKSGIFVLNDKMEGFSSDIYEIPYKVIECGNGNCAEKEIINVESDVIINGAGNGNNQLLKYNKLSKKFMNVDQPGYYLFNEDGSVNGDERYSKLYELTKDGELKTLTEDDINMKNIYINFAKEGEITLGLKKIVSGIIEYDSGNKFLKIKNSNKIENVFVIIDNKLYKKLTRELDEVDEGIYAMKKNGNVFEPFINTVEENLNTAQYEVCYYDGKSLPCNVQKLEEFKKRNVMVNKSNGKENVLEYNSGTKLWKIVKDDGYYFFFEDGYGINKADNRVNKVLQIVNGNVNDVTEGIKKSGFYVFKGLMVENTNDKWEDAELAVDNVVVTGRKGCKSYEIRELIEPQEFCYESSRGICIPKVEISQKSDDNNNCMFSTDDGIYYYLVDDSLYALSKDSYNRIEKSGIYVVDLYGKIYDNKKENRAIAYSCKEGKCGITKSLKSKYYMNFANDNKEIPVILYYDSEKSTWVKTSKDGYYFFNENGKSVSVGKEVAYAFEVRKEGMEIVNIMENVSDGKYVSQSNPSEAIIVEMKGVWQKPVSVPTCTVEEDGITVTSSEPMESGDICIDNKQIVIIKGESELAKRDGEYSYKSVSSVGRNAYAYIEKDKQLLRVKNDQISVVNVNGYVLLDKSTGIPLESNEEVEGELYSCNGKSCELVNSDKIDVGNRYVNKLAEKLPLIKNVDVDKWAVEMEEGYFFINNKQKAVVAKDTVISAFEVLNVNGVLIQNDITQSNSPGIYVNKGGNVKSVITNDGSSWNAGEIVTCKVTENKDGTSNCKTFTEEETIEAGNYCYNKDGKEVGNKMYLITETATSAIETGNCLSAAAESPLYLTSDKIGGKLNGTAVSKLVKFNGEYVTLVKPGYYMVNQNNKLVEESGENVLIYVCDGSSCSVDSAVLTTGERFLSDGKIFEYDKDGKKLKKVTEIGLYVFNSEGRAASNSVDENNILLMNEDGSIEKIELESGIYINIANKNTYVVYDGESYSIKSVTCTYNKDGGSCANESVIFNIGDYCISDGKFYIINGLSGENNEIKLCKVGSDETPVYYDNGKQKLIMVKEKEIYTVSEEGYYAIDVTKERALDSEDLVNTKLIKCDNGGSCESVKPEVGSYLNRAPDPYAIAQFTGEEDKAFTIERECNVEVSENGQRCVVEDGELNAGDVCLSSNVLYLVGEDNNECVATEKTVDTYKIVNNKLYRLNDDSVVQLLDGYYFITKEGHAVTRRKDYEKEGTVGYICSKKGDCYQIEPEGVRYYIDYTTMTDNHFVVVKYDGSRRDLRKRQEEEGGEEEEEKEENTEKGDEEGEGEGNEANGEENEDEGNVDSFEEEEDEGEESEGNTSGIENITEPGVYKLDDGSYVECELDNNEEITCKNIDKEGSKMTTDGEVVACVKNDKDEIVCTQATEGGYYYIDDELMECTATEEQDKLECEKVDKEGYFISEPNDLVYECVEVEEEEEEEEYVPDKDLEDPDLRKRKQKRFKEYNVQANEVNGEAETESADANDNETENDEPKNVKCRVMECPGDPITIKLEDGESKDVYICSTGEDEESRYIDPDPESSICESGSYIKKGEDYYECDEEEKGKLDPNMLVEPNTEHTTSYQPRPTPTTAQETSAPPTKSSETSKPTSTPTQAPSGALSLIHKIPSITFYIILFVFAFLIQY</sequence>
<feature type="signal peptide" evidence="3">
    <location>
        <begin position="1"/>
        <end position="22"/>
    </location>
</feature>
<reference evidence="4 5" key="1">
    <citation type="submission" date="2016-08" db="EMBL/GenBank/DDBJ databases">
        <title>A Parts List for Fungal Cellulosomes Revealed by Comparative Genomics.</title>
        <authorList>
            <consortium name="DOE Joint Genome Institute"/>
            <person name="Haitjema C.H."/>
            <person name="Gilmore S.P."/>
            <person name="Henske J.K."/>
            <person name="Solomon K.V."/>
            <person name="De Groot R."/>
            <person name="Kuo A."/>
            <person name="Mondo S.J."/>
            <person name="Salamov A.A."/>
            <person name="Labutti K."/>
            <person name="Zhao Z."/>
            <person name="Chiniquy J."/>
            <person name="Barry K."/>
            <person name="Brewer H.M."/>
            <person name="Purvine S.O."/>
            <person name="Wright A.T."/>
            <person name="Boxma B."/>
            <person name="Van Alen T."/>
            <person name="Hackstein J.H."/>
            <person name="Baker S.E."/>
            <person name="Grigoriev I.V."/>
            <person name="O'Malley M.A."/>
        </authorList>
    </citation>
    <scope>NUCLEOTIDE SEQUENCE [LARGE SCALE GENOMIC DNA]</scope>
    <source>
        <strain evidence="4 5">S4</strain>
    </source>
</reference>
<feature type="region of interest" description="Disordered" evidence="1">
    <location>
        <begin position="4199"/>
        <end position="4219"/>
    </location>
</feature>
<feature type="region of interest" description="Disordered" evidence="1">
    <location>
        <begin position="6097"/>
        <end position="6116"/>
    </location>
</feature>
<feature type="compositionally biased region" description="Acidic residues" evidence="1">
    <location>
        <begin position="5837"/>
        <end position="5888"/>
    </location>
</feature>
<feature type="compositionally biased region" description="Polar residues" evidence="1">
    <location>
        <begin position="6147"/>
        <end position="6162"/>
    </location>
</feature>
<evidence type="ECO:0000256" key="3">
    <source>
        <dbReference type="SAM" id="SignalP"/>
    </source>
</evidence>
<feature type="chain" id="PRO_5012960099" evidence="3">
    <location>
        <begin position="23"/>
        <end position="6213"/>
    </location>
</feature>
<dbReference type="STRING" id="1754192.A0A1Y1WT38"/>
<feature type="region of interest" description="Disordered" evidence="1">
    <location>
        <begin position="5829"/>
        <end position="5903"/>
    </location>
</feature>
<keyword evidence="5" id="KW-1185">Reference proteome</keyword>
<keyword evidence="3" id="KW-0732">Signal</keyword>
<feature type="region of interest" description="Disordered" evidence="1">
    <location>
        <begin position="6129"/>
        <end position="6186"/>
    </location>
</feature>
<comment type="caution">
    <text evidence="4">The sequence shown here is derived from an EMBL/GenBank/DDBJ whole genome shotgun (WGS) entry which is preliminary data.</text>
</comment>
<feature type="region of interest" description="Disordered" evidence="1">
    <location>
        <begin position="6036"/>
        <end position="6069"/>
    </location>
</feature>
<keyword evidence="2" id="KW-1133">Transmembrane helix</keyword>
<organism evidence="4 5">
    <name type="scientific">Anaeromyces robustus</name>
    <dbReference type="NCBI Taxonomy" id="1754192"/>
    <lineage>
        <taxon>Eukaryota</taxon>
        <taxon>Fungi</taxon>
        <taxon>Fungi incertae sedis</taxon>
        <taxon>Chytridiomycota</taxon>
        <taxon>Chytridiomycota incertae sedis</taxon>
        <taxon>Neocallimastigomycetes</taxon>
        <taxon>Neocallimastigales</taxon>
        <taxon>Neocallimastigaceae</taxon>
        <taxon>Anaeromyces</taxon>
    </lineage>
</organism>
<feature type="transmembrane region" description="Helical" evidence="2">
    <location>
        <begin position="6191"/>
        <end position="6211"/>
    </location>
</feature>